<dbReference type="InterPro" id="IPR011990">
    <property type="entry name" value="TPR-like_helical_dom_sf"/>
</dbReference>
<dbReference type="EMBL" id="PXOH01000019">
    <property type="protein sequence ID" value="PSF35516.1"/>
    <property type="molecule type" value="Genomic_DNA"/>
</dbReference>
<evidence type="ECO:0000259" key="2">
    <source>
        <dbReference type="Pfam" id="PF12770"/>
    </source>
</evidence>
<dbReference type="SUPFAM" id="SSF48452">
    <property type="entry name" value="TPR-like"/>
    <property type="match status" value="2"/>
</dbReference>
<feature type="coiled-coil region" evidence="1">
    <location>
        <begin position="247"/>
        <end position="274"/>
    </location>
</feature>
<dbReference type="OrthoDB" id="446317at2"/>
<name>A0A2T1LV69_9CHRO</name>
<feature type="domain" description="CHAT" evidence="2">
    <location>
        <begin position="595"/>
        <end position="875"/>
    </location>
</feature>
<proteinExistence type="predicted"/>
<reference evidence="3 4" key="2">
    <citation type="submission" date="2018-03" db="EMBL/GenBank/DDBJ databases">
        <authorList>
            <person name="Keele B.F."/>
        </authorList>
    </citation>
    <scope>NUCLEOTIDE SEQUENCE [LARGE SCALE GENOMIC DNA]</scope>
    <source>
        <strain evidence="3 4">CCALA 016</strain>
    </source>
</reference>
<keyword evidence="4" id="KW-1185">Reference proteome</keyword>
<dbReference type="Pfam" id="PF12770">
    <property type="entry name" value="CHAT"/>
    <property type="match status" value="1"/>
</dbReference>
<dbReference type="InterPro" id="IPR019734">
    <property type="entry name" value="TPR_rpt"/>
</dbReference>
<sequence>MKKPFLTPVLGFLFLSSLIFFLGLGRLSSSPLLAQSVDPDKLVLQGVQEYQTGDYQGAIADWQKALSIYKNSNNPSNIAIVSENLARTYQQIGNASTAVTYWQQAIDNNNQLGDLQKVGRNLTEQAQSYTALGQSRKSINLLCGNVSSDLDPLMTCFPNSALEIARQQKDQMGEIAALGSLGEAYRAIGQFPQSITILEKAAQISNSSYQAAISNSLGNTYIKQANRWEIQANSALLRGSSQGNTFKELADQNYQKAQESLKKSREIYRQEKNLTGQLKALLNLIQLGNQVSGTERETMIQESLQLLETLPNSPDKIYGAITLANLPDDGTNLTEPLAQCPTTRKLSQKEAENLLTLAEKNAKELQNTRVYSFALGALGHFYECNQDYQKAILYTQQAKWNADQNQENLDSLYLWEWQTGRIREAQGQIEPAIAAYQNAVTSLEQIRSEILSTERDIQFDFRDQIEPVYRQLAQLRLKEASNESRTFPQKEQEISQSLDTIDRLRLAELQNYLGNDCFLGQTQTNQKTELNKPNTAIFNSIILDQETAIILSLPNGEKKIHWIFENRTQVNSKILSFRQELIEGRLAINDYELTSAKLLYDWMIRPFEKDLQSNQINTLVFVQDGLFRTIPMSALYDGEKFLVENYAIALTPSLSLVLPESEQKFNQRALILGVTQPTVIDQQNFDKLFNVPLEVAQVQVNFTNHKLLLDEAFNRENLEKELNQSEYKVIHIATHAQFGTIPDDTFIVIGNNNKLTIKELEKVLRQFEGDSQSIELLALTACQTAEGDDRSSLGLAGVAVQAGVKSVLASLWSIPDESTLKLITNFYQNLAKNNVSKAEALRAAQIALIRAKQDDKINDQYDNPAYWAPFILIGNWN</sequence>
<dbReference type="AlphaFoldDB" id="A0A2T1LV69"/>
<dbReference type="InterPro" id="IPR024983">
    <property type="entry name" value="CHAT_dom"/>
</dbReference>
<comment type="caution">
    <text evidence="3">The sequence shown here is derived from an EMBL/GenBank/DDBJ whole genome shotgun (WGS) entry which is preliminary data.</text>
</comment>
<dbReference type="Proteomes" id="UP000239001">
    <property type="component" value="Unassembled WGS sequence"/>
</dbReference>
<accession>A0A2T1LV69</accession>
<keyword evidence="1" id="KW-0175">Coiled coil</keyword>
<gene>
    <name evidence="3" type="ORF">C7H19_16000</name>
</gene>
<dbReference type="PANTHER" id="PTHR10098">
    <property type="entry name" value="RAPSYN-RELATED"/>
    <property type="match status" value="1"/>
</dbReference>
<reference evidence="3 4" key="1">
    <citation type="submission" date="2018-03" db="EMBL/GenBank/DDBJ databases">
        <title>The ancient ancestry and fast evolution of plastids.</title>
        <authorList>
            <person name="Moore K.R."/>
            <person name="Magnabosco C."/>
            <person name="Momper L."/>
            <person name="Gold D.A."/>
            <person name="Bosak T."/>
            <person name="Fournier G.P."/>
        </authorList>
    </citation>
    <scope>NUCLEOTIDE SEQUENCE [LARGE SCALE GENOMIC DNA]</scope>
    <source>
        <strain evidence="3 4">CCALA 016</strain>
    </source>
</reference>
<dbReference type="RefSeq" id="WP_106457928.1">
    <property type="nucleotide sequence ID" value="NZ_PXOH01000019.1"/>
</dbReference>
<evidence type="ECO:0000313" key="3">
    <source>
        <dbReference type="EMBL" id="PSF35516.1"/>
    </source>
</evidence>
<organism evidence="3 4">
    <name type="scientific">Aphanothece hegewaldii CCALA 016</name>
    <dbReference type="NCBI Taxonomy" id="2107694"/>
    <lineage>
        <taxon>Bacteria</taxon>
        <taxon>Bacillati</taxon>
        <taxon>Cyanobacteriota</taxon>
        <taxon>Cyanophyceae</taxon>
        <taxon>Oscillatoriophycideae</taxon>
        <taxon>Chroococcales</taxon>
        <taxon>Aphanothecaceae</taxon>
        <taxon>Aphanothece</taxon>
    </lineage>
</organism>
<dbReference type="SMART" id="SM00028">
    <property type="entry name" value="TPR"/>
    <property type="match status" value="4"/>
</dbReference>
<evidence type="ECO:0000313" key="4">
    <source>
        <dbReference type="Proteomes" id="UP000239001"/>
    </source>
</evidence>
<protein>
    <recommendedName>
        <fullName evidence="2">CHAT domain-containing protein</fullName>
    </recommendedName>
</protein>
<dbReference type="Pfam" id="PF13424">
    <property type="entry name" value="TPR_12"/>
    <property type="match status" value="1"/>
</dbReference>
<evidence type="ECO:0000256" key="1">
    <source>
        <dbReference type="SAM" id="Coils"/>
    </source>
</evidence>
<dbReference type="Gene3D" id="1.25.40.10">
    <property type="entry name" value="Tetratricopeptide repeat domain"/>
    <property type="match status" value="3"/>
</dbReference>